<organism evidence="5 6">
    <name type="scientific">Parachaetomium inaequale</name>
    <dbReference type="NCBI Taxonomy" id="2588326"/>
    <lineage>
        <taxon>Eukaryota</taxon>
        <taxon>Fungi</taxon>
        <taxon>Dikarya</taxon>
        <taxon>Ascomycota</taxon>
        <taxon>Pezizomycotina</taxon>
        <taxon>Sordariomycetes</taxon>
        <taxon>Sordariomycetidae</taxon>
        <taxon>Sordariales</taxon>
        <taxon>Chaetomiaceae</taxon>
        <taxon>Parachaetomium</taxon>
    </lineage>
</organism>
<dbReference type="PROSITE" id="PS51462">
    <property type="entry name" value="NUDIX"/>
    <property type="match status" value="1"/>
</dbReference>
<name>A0AAN6PEJ3_9PEZI</name>
<dbReference type="SUPFAM" id="SSF55811">
    <property type="entry name" value="Nudix"/>
    <property type="match status" value="1"/>
</dbReference>
<gene>
    <name evidence="5" type="ORF">C8A01DRAFT_18347</name>
</gene>
<evidence type="ECO:0000259" key="4">
    <source>
        <dbReference type="PROSITE" id="PS51462"/>
    </source>
</evidence>
<evidence type="ECO:0000313" key="5">
    <source>
        <dbReference type="EMBL" id="KAK4034926.1"/>
    </source>
</evidence>
<accession>A0AAN6PEJ3</accession>
<dbReference type="AlphaFoldDB" id="A0AAN6PEJ3"/>
<feature type="compositionally biased region" description="Basic and acidic residues" evidence="3">
    <location>
        <begin position="58"/>
        <end position="67"/>
    </location>
</feature>
<comment type="similarity">
    <text evidence="2">Belongs to the Nudix hydrolase family.</text>
</comment>
<dbReference type="InterPro" id="IPR000086">
    <property type="entry name" value="NUDIX_hydrolase_dom"/>
</dbReference>
<evidence type="ECO:0000256" key="1">
    <source>
        <dbReference type="ARBA" id="ARBA00022801"/>
    </source>
</evidence>
<comment type="caution">
    <text evidence="5">The sequence shown here is derived from an EMBL/GenBank/DDBJ whole genome shotgun (WGS) entry which is preliminary data.</text>
</comment>
<reference evidence="6" key="1">
    <citation type="journal article" date="2023" name="Mol. Phylogenet. Evol.">
        <title>Genome-scale phylogeny and comparative genomics of the fungal order Sordariales.</title>
        <authorList>
            <person name="Hensen N."/>
            <person name="Bonometti L."/>
            <person name="Westerberg I."/>
            <person name="Brannstrom I.O."/>
            <person name="Guillou S."/>
            <person name="Cros-Aarteil S."/>
            <person name="Calhoun S."/>
            <person name="Haridas S."/>
            <person name="Kuo A."/>
            <person name="Mondo S."/>
            <person name="Pangilinan J."/>
            <person name="Riley R."/>
            <person name="LaButti K."/>
            <person name="Andreopoulos B."/>
            <person name="Lipzen A."/>
            <person name="Chen C."/>
            <person name="Yan M."/>
            <person name="Daum C."/>
            <person name="Ng V."/>
            <person name="Clum A."/>
            <person name="Steindorff A."/>
            <person name="Ohm R.A."/>
            <person name="Martin F."/>
            <person name="Silar P."/>
            <person name="Natvig D.O."/>
            <person name="Lalanne C."/>
            <person name="Gautier V."/>
            <person name="Ament-Velasquez S.L."/>
            <person name="Kruys A."/>
            <person name="Hutchinson M.I."/>
            <person name="Powell A.J."/>
            <person name="Barry K."/>
            <person name="Miller A.N."/>
            <person name="Grigoriev I.V."/>
            <person name="Debuchy R."/>
            <person name="Gladieux P."/>
            <person name="Hiltunen Thoren M."/>
            <person name="Johannesson H."/>
        </authorList>
    </citation>
    <scope>NUCLEOTIDE SEQUENCE [LARGE SCALE GENOMIC DNA]</scope>
    <source>
        <strain evidence="6">CBS 284.82</strain>
    </source>
</reference>
<dbReference type="PRINTS" id="PR00502">
    <property type="entry name" value="NUDIXFAMILY"/>
</dbReference>
<dbReference type="Gene3D" id="3.90.79.10">
    <property type="entry name" value="Nucleoside Triphosphate Pyrophosphohydrolase"/>
    <property type="match status" value="1"/>
</dbReference>
<evidence type="ECO:0000256" key="3">
    <source>
        <dbReference type="SAM" id="MobiDB-lite"/>
    </source>
</evidence>
<dbReference type="GO" id="GO:0016787">
    <property type="term" value="F:hydrolase activity"/>
    <property type="evidence" value="ECO:0007669"/>
    <property type="project" value="UniProtKB-KW"/>
</dbReference>
<proteinExistence type="inferred from homology"/>
<dbReference type="InterPro" id="IPR015797">
    <property type="entry name" value="NUDIX_hydrolase-like_dom_sf"/>
</dbReference>
<feature type="region of interest" description="Disordered" evidence="3">
    <location>
        <begin position="39"/>
        <end position="67"/>
    </location>
</feature>
<dbReference type="CDD" id="cd02883">
    <property type="entry name" value="NUDIX_Hydrolase"/>
    <property type="match status" value="1"/>
</dbReference>
<dbReference type="Proteomes" id="UP001303115">
    <property type="component" value="Unassembled WGS sequence"/>
</dbReference>
<dbReference type="EMBL" id="MU854461">
    <property type="protein sequence ID" value="KAK4034926.1"/>
    <property type="molecule type" value="Genomic_DNA"/>
</dbReference>
<feature type="domain" description="Nudix hydrolase" evidence="4">
    <location>
        <begin position="27"/>
        <end position="193"/>
    </location>
</feature>
<dbReference type="PANTHER" id="PTHR43736:SF1">
    <property type="entry name" value="DIHYDRONEOPTERIN TRIPHOSPHATE DIPHOSPHATASE"/>
    <property type="match status" value="1"/>
</dbReference>
<protein>
    <submittedName>
        <fullName evidence="5">NUDIX hydrolase domain-like protein</fullName>
    </submittedName>
</protein>
<evidence type="ECO:0000313" key="6">
    <source>
        <dbReference type="Proteomes" id="UP001303115"/>
    </source>
</evidence>
<sequence length="220" mass="24558">MPSSLNFHTSLAPFNTPVRDWLAANPRHHLLVSAVVTLPSAPSPSPAESPSPSPPDTSGKEDKREHDTERVLLLQRAPTDYAPLAWEFPGGTCEPEETVLQAVARELWEESGLVARSVDALVDEREVPEPRYGTVEDPRVRPMWRMVFERGMPVVRLDPEEHCAFCWASEEDVKRGECEGVRLEWDRAGGGRREVILRGFEVLRERRERGLLMGGGGVSG</sequence>
<dbReference type="PANTHER" id="PTHR43736">
    <property type="entry name" value="ADP-RIBOSE PYROPHOSPHATASE"/>
    <property type="match status" value="1"/>
</dbReference>
<keyword evidence="6" id="KW-1185">Reference proteome</keyword>
<feature type="compositionally biased region" description="Pro residues" evidence="3">
    <location>
        <begin position="41"/>
        <end position="55"/>
    </location>
</feature>
<dbReference type="Pfam" id="PF00293">
    <property type="entry name" value="NUDIX"/>
    <property type="match status" value="1"/>
</dbReference>
<dbReference type="InterPro" id="IPR020476">
    <property type="entry name" value="Nudix_hydrolase"/>
</dbReference>
<keyword evidence="1 2" id="KW-0378">Hydrolase</keyword>
<dbReference type="PROSITE" id="PS00893">
    <property type="entry name" value="NUDIX_BOX"/>
    <property type="match status" value="1"/>
</dbReference>
<dbReference type="InterPro" id="IPR020084">
    <property type="entry name" value="NUDIX_hydrolase_CS"/>
</dbReference>
<evidence type="ECO:0000256" key="2">
    <source>
        <dbReference type="RuleBase" id="RU003476"/>
    </source>
</evidence>